<dbReference type="AlphaFoldDB" id="A0A183CSS1"/>
<accession>A0A183CSS1</accession>
<reference evidence="2" key="3">
    <citation type="submission" date="2016-06" db="UniProtKB">
        <authorList>
            <consortium name="WormBaseParasite"/>
        </authorList>
    </citation>
    <scope>IDENTIFICATION</scope>
</reference>
<evidence type="ECO:0000313" key="1">
    <source>
        <dbReference type="Proteomes" id="UP000050741"/>
    </source>
</evidence>
<evidence type="ECO:0000313" key="2">
    <source>
        <dbReference type="WBParaSite" id="GPLIN_001592900"/>
    </source>
</evidence>
<sequence>MSQAIVVAELEKQKVSNANKFAEIGQQLNVLQEIVVKMKEYQKELQQNIGDLQKADATLRDAQNRWDLTKSQRGLRIFGLIVQITGKNVWGKHYSVKVN</sequence>
<keyword evidence="1" id="KW-1185">Reference proteome</keyword>
<protein>
    <submittedName>
        <fullName evidence="2">DUF3967 domain-containing protein</fullName>
    </submittedName>
</protein>
<name>A0A183CSS1_GLOPA</name>
<dbReference type="WBParaSite" id="GPLIN_001592900">
    <property type="protein sequence ID" value="GPLIN_001592900"/>
    <property type="gene ID" value="GPLIN_001592900"/>
</dbReference>
<reference evidence="1" key="2">
    <citation type="submission" date="2014-05" db="EMBL/GenBank/DDBJ databases">
        <title>The genome and life-stage specific transcriptomes of Globodera pallida elucidate key aspects of plant parasitism by a cyst nematode.</title>
        <authorList>
            <person name="Cotton J.A."/>
            <person name="Lilley C.J."/>
            <person name="Jones L.M."/>
            <person name="Kikuchi T."/>
            <person name="Reid A.J."/>
            <person name="Thorpe P."/>
            <person name="Tsai I.J."/>
            <person name="Beasley H."/>
            <person name="Blok V."/>
            <person name="Cock P.J.A."/>
            <person name="Van den Akker S.E."/>
            <person name="Holroyd N."/>
            <person name="Hunt M."/>
            <person name="Mantelin S."/>
            <person name="Naghra H."/>
            <person name="Pain A."/>
            <person name="Palomares-Rius J.E."/>
            <person name="Zarowiecki M."/>
            <person name="Berriman M."/>
            <person name="Jones J.T."/>
            <person name="Urwin P.E."/>
        </authorList>
    </citation>
    <scope>NUCLEOTIDE SEQUENCE [LARGE SCALE GENOMIC DNA]</scope>
    <source>
        <strain evidence="1">Lindley</strain>
    </source>
</reference>
<reference evidence="1" key="1">
    <citation type="submission" date="2013-12" db="EMBL/GenBank/DDBJ databases">
        <authorList>
            <person name="Aslett M."/>
        </authorList>
    </citation>
    <scope>NUCLEOTIDE SEQUENCE [LARGE SCALE GENOMIC DNA]</scope>
    <source>
        <strain evidence="1">Lindley</strain>
    </source>
</reference>
<proteinExistence type="predicted"/>
<dbReference type="Proteomes" id="UP000050741">
    <property type="component" value="Unassembled WGS sequence"/>
</dbReference>
<organism evidence="1 2">
    <name type="scientific">Globodera pallida</name>
    <name type="common">Potato cyst nematode worm</name>
    <name type="synonym">Heterodera pallida</name>
    <dbReference type="NCBI Taxonomy" id="36090"/>
    <lineage>
        <taxon>Eukaryota</taxon>
        <taxon>Metazoa</taxon>
        <taxon>Ecdysozoa</taxon>
        <taxon>Nematoda</taxon>
        <taxon>Chromadorea</taxon>
        <taxon>Rhabditida</taxon>
        <taxon>Tylenchina</taxon>
        <taxon>Tylenchomorpha</taxon>
        <taxon>Tylenchoidea</taxon>
        <taxon>Heteroderidae</taxon>
        <taxon>Heteroderinae</taxon>
        <taxon>Globodera</taxon>
    </lineage>
</organism>